<proteinExistence type="predicted"/>
<sequence length="492" mass="54365">MAPLELFCSEARGEKPHYWLKKLQGTMNFDTKEAEKLYRFEMGLAPGTVADKWWKNVVTTAEKASWAELMKVFAKKWPVPVEAEESPEELKTRIKSTILRAEDLGKIVGPPGDEMYAHLRWAADMRPLIDTFNDPSMLLKSDVRATLLLEIWSVLPASGLDSWEKFFTAVETVDSERVQDEIECNARFRRHGIPNIRAETTGFDPERSGAELYAHIQALMVNMPPIDAPLPPWTPPVPQTTYPCAMSNSPQPQRSPTPNVQYRAPQRLAPSQSYEPTTLQRGALPYMPQMQHTPTNWQMQSSANPFVATPTQDNTPATQFVARLLQTPGSPSAGRSNRNSLGGDPICDLVLARRAAANPCTYPASAAGVQQYQADMVAWETCYSGPNAPAPDYVSYPLTPGTMPAGPPHSGLAKCRESGATQIPIKESNVRALVGNTLFPPGARMPGRFQSGVSQIETDEMEGYNALGMYDVHQMLFEEQEEPESGNGEGRA</sequence>
<reference evidence="1" key="1">
    <citation type="submission" date="2023-03" db="EMBL/GenBank/DDBJ databases">
        <title>Massive genome expansion in bonnet fungi (Mycena s.s.) driven by repeated elements and novel gene families across ecological guilds.</title>
        <authorList>
            <consortium name="Lawrence Berkeley National Laboratory"/>
            <person name="Harder C.B."/>
            <person name="Miyauchi S."/>
            <person name="Viragh M."/>
            <person name="Kuo A."/>
            <person name="Thoen E."/>
            <person name="Andreopoulos B."/>
            <person name="Lu D."/>
            <person name="Skrede I."/>
            <person name="Drula E."/>
            <person name="Henrissat B."/>
            <person name="Morin E."/>
            <person name="Kohler A."/>
            <person name="Barry K."/>
            <person name="LaButti K."/>
            <person name="Morin E."/>
            <person name="Salamov A."/>
            <person name="Lipzen A."/>
            <person name="Mereny Z."/>
            <person name="Hegedus B."/>
            <person name="Baldrian P."/>
            <person name="Stursova M."/>
            <person name="Weitz H."/>
            <person name="Taylor A."/>
            <person name="Grigoriev I.V."/>
            <person name="Nagy L.G."/>
            <person name="Martin F."/>
            <person name="Kauserud H."/>
        </authorList>
    </citation>
    <scope>NUCLEOTIDE SEQUENCE</scope>
    <source>
        <strain evidence="1">CBHHK002</strain>
    </source>
</reference>
<dbReference type="AlphaFoldDB" id="A0AAD6ZJM5"/>
<dbReference type="Proteomes" id="UP001218218">
    <property type="component" value="Unassembled WGS sequence"/>
</dbReference>
<evidence type="ECO:0000313" key="1">
    <source>
        <dbReference type="EMBL" id="KAJ7325931.1"/>
    </source>
</evidence>
<comment type="caution">
    <text evidence="1">The sequence shown here is derived from an EMBL/GenBank/DDBJ whole genome shotgun (WGS) entry which is preliminary data.</text>
</comment>
<protein>
    <recommendedName>
        <fullName evidence="3">Gag protein</fullName>
    </recommendedName>
</protein>
<evidence type="ECO:0008006" key="3">
    <source>
        <dbReference type="Google" id="ProtNLM"/>
    </source>
</evidence>
<name>A0AAD6ZJM5_9AGAR</name>
<dbReference type="EMBL" id="JARIHO010000043">
    <property type="protein sequence ID" value="KAJ7325931.1"/>
    <property type="molecule type" value="Genomic_DNA"/>
</dbReference>
<gene>
    <name evidence="1" type="ORF">DFH08DRAFT_968569</name>
</gene>
<evidence type="ECO:0000313" key="2">
    <source>
        <dbReference type="Proteomes" id="UP001218218"/>
    </source>
</evidence>
<organism evidence="1 2">
    <name type="scientific">Mycena albidolilacea</name>
    <dbReference type="NCBI Taxonomy" id="1033008"/>
    <lineage>
        <taxon>Eukaryota</taxon>
        <taxon>Fungi</taxon>
        <taxon>Dikarya</taxon>
        <taxon>Basidiomycota</taxon>
        <taxon>Agaricomycotina</taxon>
        <taxon>Agaricomycetes</taxon>
        <taxon>Agaricomycetidae</taxon>
        <taxon>Agaricales</taxon>
        <taxon>Marasmiineae</taxon>
        <taxon>Mycenaceae</taxon>
        <taxon>Mycena</taxon>
    </lineage>
</organism>
<keyword evidence="2" id="KW-1185">Reference proteome</keyword>
<accession>A0AAD6ZJM5</accession>